<dbReference type="Proteomes" id="UP000034883">
    <property type="component" value="Chromosome"/>
</dbReference>
<reference evidence="2 3" key="1">
    <citation type="submission" date="2015-03" db="EMBL/GenBank/DDBJ databases">
        <title>Genome assembly of Sandaracinus amylolyticus DSM 53668.</title>
        <authorList>
            <person name="Sharma G."/>
            <person name="Subramanian S."/>
        </authorList>
    </citation>
    <scope>NUCLEOTIDE SEQUENCE [LARGE SCALE GENOMIC DNA]</scope>
    <source>
        <strain evidence="2 3">DSM 53668</strain>
    </source>
</reference>
<gene>
    <name evidence="2" type="ORF">DB32_000673</name>
</gene>
<dbReference type="InterPro" id="IPR049806">
    <property type="entry name" value="MasK-like_C"/>
</dbReference>
<dbReference type="STRING" id="927083.DB32_000673"/>
<proteinExistence type="predicted"/>
<dbReference type="NCBIfam" id="NF033768">
    <property type="entry name" value="myxo_SS_tail"/>
    <property type="match status" value="1"/>
</dbReference>
<sequence length="279" mass="29187">MRASLFSLVVGSVTVLASPLVARAQLEGHRVQVVTSSAPSAADAARVLEVQQDGLDACTRSAQAIGASTEARVGLAIDARGRTAAQVLDAAASEPITRWRACVSRALSRVRFTPGAARTIEVRVGWITPPREPPLGAVTGSDAAEPARSSGLGARVSRENGPPTEPLGSLPRETIRRVIRAHIGEVRACYERTLARRPDARGRVVVSFIIAPDGAVQSAAVGEDDIGDAELGECITGAVRTWVFPAPDGGGVVGINYPFVLDSQQRGGARPPVEPPRED</sequence>
<evidence type="ECO:0000313" key="2">
    <source>
        <dbReference type="EMBL" id="AKF03524.1"/>
    </source>
</evidence>
<evidence type="ECO:0000313" key="3">
    <source>
        <dbReference type="Proteomes" id="UP000034883"/>
    </source>
</evidence>
<dbReference type="KEGG" id="samy:DB32_000673"/>
<dbReference type="OrthoDB" id="5377858at2"/>
<dbReference type="SUPFAM" id="SSF74653">
    <property type="entry name" value="TolA/TonB C-terminal domain"/>
    <property type="match status" value="1"/>
</dbReference>
<keyword evidence="3" id="KW-1185">Reference proteome</keyword>
<dbReference type="RefSeq" id="WP_053230973.1">
    <property type="nucleotide sequence ID" value="NZ_CP011125.1"/>
</dbReference>
<name>A0A0F6SDI9_9BACT</name>
<dbReference type="Gene3D" id="3.30.1150.10">
    <property type="match status" value="1"/>
</dbReference>
<accession>A0A0F6SDI9</accession>
<dbReference type="EMBL" id="CP011125">
    <property type="protein sequence ID" value="AKF03524.1"/>
    <property type="molecule type" value="Genomic_DNA"/>
</dbReference>
<feature type="region of interest" description="Disordered" evidence="1">
    <location>
        <begin position="133"/>
        <end position="170"/>
    </location>
</feature>
<protein>
    <submittedName>
        <fullName evidence="2">Putative abductin-like protein</fullName>
    </submittedName>
</protein>
<organism evidence="2 3">
    <name type="scientific">Sandaracinus amylolyticus</name>
    <dbReference type="NCBI Taxonomy" id="927083"/>
    <lineage>
        <taxon>Bacteria</taxon>
        <taxon>Pseudomonadati</taxon>
        <taxon>Myxococcota</taxon>
        <taxon>Polyangia</taxon>
        <taxon>Polyangiales</taxon>
        <taxon>Sandaracinaceae</taxon>
        <taxon>Sandaracinus</taxon>
    </lineage>
</organism>
<evidence type="ECO:0000256" key="1">
    <source>
        <dbReference type="SAM" id="MobiDB-lite"/>
    </source>
</evidence>
<dbReference type="AlphaFoldDB" id="A0A0F6SDI9"/>